<name>A0ABN9YAB1_9DINO</name>
<feature type="region of interest" description="Disordered" evidence="1">
    <location>
        <begin position="78"/>
        <end position="97"/>
    </location>
</feature>
<comment type="caution">
    <text evidence="2">The sequence shown here is derived from an EMBL/GenBank/DDBJ whole genome shotgun (WGS) entry which is preliminary data.</text>
</comment>
<protein>
    <recommendedName>
        <fullName evidence="4">SREBP regulating gene protein</fullName>
    </recommendedName>
</protein>
<evidence type="ECO:0000313" key="3">
    <source>
        <dbReference type="Proteomes" id="UP001189429"/>
    </source>
</evidence>
<gene>
    <name evidence="2" type="ORF">PCOR1329_LOCUS84015</name>
</gene>
<accession>A0ABN9YAB1</accession>
<sequence length="224" mass="24731">MGGINTAEPIVYDSSFTGQCCFGGVNIAEPSVRDLSCPGQCCFEDTPCGYGNAGCDERVESTNITEPIVDVSSCPGQLPRVSTPTRRSSTYPADLARVPPRGHHRRMSIVYVSCCPSQRLVVHRHAVPIVFDSSCPGRCCFKGINTAAPIIYVSICHGQRRFEGITTAAPIVYYSSCPGQCLRGQQHRRADRLRCQPHWPVLLRGHQYRRAGRLRFQLPQPVLL</sequence>
<proteinExistence type="predicted"/>
<reference evidence="2" key="1">
    <citation type="submission" date="2023-10" db="EMBL/GenBank/DDBJ databases">
        <authorList>
            <person name="Chen Y."/>
            <person name="Shah S."/>
            <person name="Dougan E. K."/>
            <person name="Thang M."/>
            <person name="Chan C."/>
        </authorList>
    </citation>
    <scope>NUCLEOTIDE SEQUENCE [LARGE SCALE GENOMIC DNA]</scope>
</reference>
<evidence type="ECO:0000256" key="1">
    <source>
        <dbReference type="SAM" id="MobiDB-lite"/>
    </source>
</evidence>
<dbReference type="Proteomes" id="UP001189429">
    <property type="component" value="Unassembled WGS sequence"/>
</dbReference>
<organism evidence="2 3">
    <name type="scientific">Prorocentrum cordatum</name>
    <dbReference type="NCBI Taxonomy" id="2364126"/>
    <lineage>
        <taxon>Eukaryota</taxon>
        <taxon>Sar</taxon>
        <taxon>Alveolata</taxon>
        <taxon>Dinophyceae</taxon>
        <taxon>Prorocentrales</taxon>
        <taxon>Prorocentraceae</taxon>
        <taxon>Prorocentrum</taxon>
    </lineage>
</organism>
<dbReference type="EMBL" id="CAUYUJ010022237">
    <property type="protein sequence ID" value="CAK0909660.1"/>
    <property type="molecule type" value="Genomic_DNA"/>
</dbReference>
<evidence type="ECO:0008006" key="4">
    <source>
        <dbReference type="Google" id="ProtNLM"/>
    </source>
</evidence>
<evidence type="ECO:0000313" key="2">
    <source>
        <dbReference type="EMBL" id="CAK0909660.1"/>
    </source>
</evidence>
<keyword evidence="3" id="KW-1185">Reference proteome</keyword>
<feature type="compositionally biased region" description="Polar residues" evidence="1">
    <location>
        <begin position="80"/>
        <end position="91"/>
    </location>
</feature>